<gene>
    <name evidence="2" type="ORF">K933_17377</name>
</gene>
<keyword evidence="3" id="KW-1185">Reference proteome</keyword>
<name>V4GN05_9EURY</name>
<dbReference type="GO" id="GO:0051607">
    <property type="term" value="P:defense response to virus"/>
    <property type="evidence" value="ECO:0007669"/>
    <property type="project" value="UniProtKB-KW"/>
</dbReference>
<dbReference type="STRING" id="1324957.K933_17377"/>
<dbReference type="InterPro" id="IPR013421">
    <property type="entry name" value="CRISPR-assoc_prot_Cas5_HALMA"/>
</dbReference>
<dbReference type="InterPro" id="IPR021124">
    <property type="entry name" value="CRISPR-assoc_prot_Cas5"/>
</dbReference>
<evidence type="ECO:0000313" key="3">
    <source>
        <dbReference type="Proteomes" id="UP000017840"/>
    </source>
</evidence>
<reference evidence="2 3" key="1">
    <citation type="journal article" date="2013" name="Genome Announc.">
        <title>Draft Genome Sequence of 'Candidatus Halobonum tyrrellensis' Strain G22, Isolated from the Hypersaline Waters of Lake Tyrrell, Australia.</title>
        <authorList>
            <person name="Ugalde J.A."/>
            <person name="Narasingarao P."/>
            <person name="Kuo S."/>
            <person name="Podell S."/>
            <person name="Allen E.E."/>
        </authorList>
    </citation>
    <scope>NUCLEOTIDE SEQUENCE [LARGE SCALE GENOMIC DNA]</scope>
    <source>
        <strain evidence="2 3">G22</strain>
    </source>
</reference>
<dbReference type="PATRIC" id="fig|1324957.4.peg.3518"/>
<keyword evidence="1" id="KW-0051">Antiviral defense</keyword>
<organism evidence="2 3">
    <name type="scientific">Candidatus Halobonum tyrrellensis G22</name>
    <dbReference type="NCBI Taxonomy" id="1324957"/>
    <lineage>
        <taxon>Archaea</taxon>
        <taxon>Methanobacteriati</taxon>
        <taxon>Methanobacteriota</taxon>
        <taxon>Stenosarchaea group</taxon>
        <taxon>Halobacteria</taxon>
        <taxon>Halobacteriales</taxon>
        <taxon>Haloferacaceae</taxon>
        <taxon>Candidatus Halobonum</taxon>
    </lineage>
</organism>
<evidence type="ECO:0000256" key="1">
    <source>
        <dbReference type="ARBA" id="ARBA00023118"/>
    </source>
</evidence>
<dbReference type="EMBL" id="ASGZ01000072">
    <property type="protein sequence ID" value="ESP86781.1"/>
    <property type="molecule type" value="Genomic_DNA"/>
</dbReference>
<dbReference type="eggNOG" id="arCOG02758">
    <property type="taxonomic scope" value="Archaea"/>
</dbReference>
<sequence>MMAQESLESWTDEVDGPSETCFSFELRGEWGHFRRVEGNLVKQTYRIIPRTTVAGLVAAMLGLDRDSYYEAFGPDVSAVAVEPITELRTINMPMNTLSTAKEHMTTMPSRGHARISMPDPSELRQQHNYEVLVEPAYRIDLQLANDDLRDRLQDRLRDGTSYYPPSLGLSEHLAEVTYLGEFEVTPQECETTDVDSAVLEAVDSVELSPETEVKVERSPAFMAADEGGRTTTAFQSVAYATGAEPLRVQDVETDEVDGRRVMFS</sequence>
<evidence type="ECO:0000313" key="2">
    <source>
        <dbReference type="EMBL" id="ESP86781.1"/>
    </source>
</evidence>
<dbReference type="Proteomes" id="UP000017840">
    <property type="component" value="Unassembled WGS sequence"/>
</dbReference>
<dbReference type="NCBIfam" id="TIGR02592">
    <property type="entry name" value="cas_Cas5h"/>
    <property type="match status" value="1"/>
</dbReference>
<comment type="caution">
    <text evidence="2">The sequence shown here is derived from an EMBL/GenBank/DDBJ whole genome shotgun (WGS) entry which is preliminary data.</text>
</comment>
<dbReference type="InterPro" id="IPR013422">
    <property type="entry name" value="CRISPR-assoc_prot_Cas5_N"/>
</dbReference>
<proteinExistence type="predicted"/>
<dbReference type="Pfam" id="PF09704">
    <property type="entry name" value="Cas_Cas5d"/>
    <property type="match status" value="1"/>
</dbReference>
<dbReference type="AlphaFoldDB" id="V4GN05"/>
<protein>
    <submittedName>
        <fullName evidence="2">CRISPR-associated protein Cas5, Hmari subtype</fullName>
    </submittedName>
</protein>
<dbReference type="Gene3D" id="3.30.70.2660">
    <property type="match status" value="1"/>
</dbReference>
<dbReference type="NCBIfam" id="TIGR02593">
    <property type="entry name" value="CRISPR_cas5"/>
    <property type="match status" value="1"/>
</dbReference>
<dbReference type="GO" id="GO:0043571">
    <property type="term" value="P:maintenance of CRISPR repeat elements"/>
    <property type="evidence" value="ECO:0007669"/>
    <property type="project" value="InterPro"/>
</dbReference>
<accession>V4GN05</accession>